<sequence>MRKFTYEEGITYYLKSISKIPLLTPEEEKEVAKKAKEGDKKALEKLIQSNLRFVVNVAKNYSGYGIPFQELISAGNIGLIEAAKRFDPDRGVRFISYAIWWIKQSILQTIQNQKDVIKIPQKTQNLSIKIDTAYLELKEKLNREPKYSEIKRYLEDKEDIKIDEETIESYLLIKRHSVSLDTPVDMEEGTFFIDLISKHSTKEIEEDVVKESIEKEINYILSHLSERERYIIIHRFGLNGEEPKTLREIGKALGVSRERVRQIEIRTLKKIRALATKRHLKDLLS</sequence>
<dbReference type="PROSITE" id="PS00716">
    <property type="entry name" value="SIGMA70_2"/>
    <property type="match status" value="1"/>
</dbReference>
<dbReference type="Pfam" id="PF04542">
    <property type="entry name" value="Sigma70_r2"/>
    <property type="match status" value="1"/>
</dbReference>
<feature type="domain" description="RNA polymerase sigma-70" evidence="6">
    <location>
        <begin position="70"/>
        <end position="83"/>
    </location>
</feature>
<keyword evidence="4 5" id="KW-0804">Transcription</keyword>
<comment type="similarity">
    <text evidence="5">Belongs to the sigma-70 factor family.</text>
</comment>
<dbReference type="PIRSF" id="PIRSF000770">
    <property type="entry name" value="RNA_pol_sigma-SigE/K"/>
    <property type="match status" value="1"/>
</dbReference>
<evidence type="ECO:0000256" key="3">
    <source>
        <dbReference type="ARBA" id="ARBA00023125"/>
    </source>
</evidence>
<dbReference type="SUPFAM" id="SSF88946">
    <property type="entry name" value="Sigma2 domain of RNA polymerase sigma factors"/>
    <property type="match status" value="1"/>
</dbReference>
<dbReference type="Proteomes" id="UP000219036">
    <property type="component" value="Unassembled WGS sequence"/>
</dbReference>
<dbReference type="PANTHER" id="PTHR30603:SF47">
    <property type="entry name" value="RNA POLYMERASE SIGMA FACTOR SIGD, CHLOROPLASTIC"/>
    <property type="match status" value="1"/>
</dbReference>
<dbReference type="NCBIfam" id="TIGR02937">
    <property type="entry name" value="sigma70-ECF"/>
    <property type="match status" value="1"/>
</dbReference>
<dbReference type="PROSITE" id="PS00715">
    <property type="entry name" value="SIGMA70_1"/>
    <property type="match status" value="1"/>
</dbReference>
<dbReference type="CDD" id="cd06171">
    <property type="entry name" value="Sigma70_r4"/>
    <property type="match status" value="1"/>
</dbReference>
<dbReference type="Pfam" id="PF04545">
    <property type="entry name" value="Sigma70_r4"/>
    <property type="match status" value="1"/>
</dbReference>
<dbReference type="Gene3D" id="1.10.10.10">
    <property type="entry name" value="Winged helix-like DNA-binding domain superfamily/Winged helix DNA-binding domain"/>
    <property type="match status" value="2"/>
</dbReference>
<keyword evidence="9" id="KW-1185">Reference proteome</keyword>
<comment type="function">
    <text evidence="5">Sigma factors are initiation factors that promote the attachment of RNA polymerase to specific initiation sites and are then released.</text>
</comment>
<keyword evidence="2 5" id="KW-0731">Sigma factor</keyword>
<dbReference type="Pfam" id="PF00140">
    <property type="entry name" value="Sigma70_r1_2"/>
    <property type="match status" value="1"/>
</dbReference>
<evidence type="ECO:0000313" key="9">
    <source>
        <dbReference type="Proteomes" id="UP000219036"/>
    </source>
</evidence>
<accession>A0A285NAV0</accession>
<gene>
    <name evidence="8" type="ORF">SAMN06265182_0729</name>
</gene>
<dbReference type="InterPro" id="IPR007624">
    <property type="entry name" value="RNA_pol_sigma70_r3"/>
</dbReference>
<evidence type="ECO:0000313" key="8">
    <source>
        <dbReference type="EMBL" id="SNZ06592.1"/>
    </source>
</evidence>
<dbReference type="PRINTS" id="PR00046">
    <property type="entry name" value="SIGMA70FCT"/>
</dbReference>
<evidence type="ECO:0000256" key="1">
    <source>
        <dbReference type="ARBA" id="ARBA00023015"/>
    </source>
</evidence>
<proteinExistence type="inferred from homology"/>
<evidence type="ECO:0000259" key="6">
    <source>
        <dbReference type="PROSITE" id="PS00715"/>
    </source>
</evidence>
<dbReference type="RefSeq" id="WP_096999910.1">
    <property type="nucleotide sequence ID" value="NZ_OBEI01000002.1"/>
</dbReference>
<dbReference type="InterPro" id="IPR009042">
    <property type="entry name" value="RNA_pol_sigma70_r1_2"/>
</dbReference>
<dbReference type="InterPro" id="IPR007630">
    <property type="entry name" value="RNA_pol_sigma70_r4"/>
</dbReference>
<dbReference type="GO" id="GO:0006352">
    <property type="term" value="P:DNA-templated transcription initiation"/>
    <property type="evidence" value="ECO:0007669"/>
    <property type="project" value="InterPro"/>
</dbReference>
<evidence type="ECO:0000256" key="5">
    <source>
        <dbReference type="RuleBase" id="RU362124"/>
    </source>
</evidence>
<dbReference type="InterPro" id="IPR013325">
    <property type="entry name" value="RNA_pol_sigma_r2"/>
</dbReference>
<dbReference type="SUPFAM" id="SSF88659">
    <property type="entry name" value="Sigma3 and sigma4 domains of RNA polymerase sigma factors"/>
    <property type="match status" value="2"/>
</dbReference>
<dbReference type="InterPro" id="IPR050239">
    <property type="entry name" value="Sigma-70_RNA_pol_init_factors"/>
</dbReference>
<dbReference type="InterPro" id="IPR013324">
    <property type="entry name" value="RNA_pol_sigma_r3/r4-like"/>
</dbReference>
<keyword evidence="3 5" id="KW-0238">DNA-binding</keyword>
<dbReference type="InterPro" id="IPR036388">
    <property type="entry name" value="WH-like_DNA-bd_sf"/>
</dbReference>
<reference evidence="9" key="1">
    <citation type="submission" date="2017-09" db="EMBL/GenBank/DDBJ databases">
        <authorList>
            <person name="Varghese N."/>
            <person name="Submissions S."/>
        </authorList>
    </citation>
    <scope>NUCLEOTIDE SEQUENCE [LARGE SCALE GENOMIC DNA]</scope>
    <source>
        <strain evidence="9">DSM 15103</strain>
    </source>
</reference>
<evidence type="ECO:0000259" key="7">
    <source>
        <dbReference type="PROSITE" id="PS00716"/>
    </source>
</evidence>
<dbReference type="PANTHER" id="PTHR30603">
    <property type="entry name" value="RNA POLYMERASE SIGMA FACTOR RPO"/>
    <property type="match status" value="1"/>
</dbReference>
<dbReference type="GO" id="GO:0003677">
    <property type="term" value="F:DNA binding"/>
    <property type="evidence" value="ECO:0007669"/>
    <property type="project" value="UniProtKB-KW"/>
</dbReference>
<keyword evidence="1 5" id="KW-0805">Transcription regulation</keyword>
<dbReference type="Pfam" id="PF04539">
    <property type="entry name" value="Sigma70_r3"/>
    <property type="match status" value="1"/>
</dbReference>
<dbReference type="EMBL" id="OBEI01000002">
    <property type="protein sequence ID" value="SNZ06592.1"/>
    <property type="molecule type" value="Genomic_DNA"/>
</dbReference>
<dbReference type="Gene3D" id="1.20.120.1810">
    <property type="match status" value="1"/>
</dbReference>
<organism evidence="8 9">
    <name type="scientific">Persephonella hydrogeniphila</name>
    <dbReference type="NCBI Taxonomy" id="198703"/>
    <lineage>
        <taxon>Bacteria</taxon>
        <taxon>Pseudomonadati</taxon>
        <taxon>Aquificota</taxon>
        <taxon>Aquificia</taxon>
        <taxon>Aquificales</taxon>
        <taxon>Hydrogenothermaceae</taxon>
        <taxon>Persephonella</taxon>
    </lineage>
</organism>
<evidence type="ECO:0000256" key="2">
    <source>
        <dbReference type="ARBA" id="ARBA00023082"/>
    </source>
</evidence>
<evidence type="ECO:0000256" key="4">
    <source>
        <dbReference type="ARBA" id="ARBA00023163"/>
    </source>
</evidence>
<dbReference type="GO" id="GO:0016987">
    <property type="term" value="F:sigma factor activity"/>
    <property type="evidence" value="ECO:0007669"/>
    <property type="project" value="UniProtKB-KW"/>
</dbReference>
<dbReference type="InterPro" id="IPR014284">
    <property type="entry name" value="RNA_pol_sigma-70_dom"/>
</dbReference>
<dbReference type="AlphaFoldDB" id="A0A285NAV0"/>
<name>A0A285NAV0_9AQUI</name>
<dbReference type="InterPro" id="IPR007627">
    <property type="entry name" value="RNA_pol_sigma70_r2"/>
</dbReference>
<feature type="domain" description="RNA polymerase sigma-70" evidence="7">
    <location>
        <begin position="245"/>
        <end position="271"/>
    </location>
</feature>
<protein>
    <recommendedName>
        <fullName evidence="5">RNA polymerase sigma factor</fullName>
    </recommendedName>
</protein>
<dbReference type="OrthoDB" id="9809557at2"/>
<dbReference type="InterPro" id="IPR000943">
    <property type="entry name" value="RNA_pol_sigma70"/>
</dbReference>